<keyword evidence="7" id="KW-0472">Membrane</keyword>
<organism evidence="12 13">
    <name type="scientific">Dyella koreensis</name>
    <dbReference type="NCBI Taxonomy" id="311235"/>
    <lineage>
        <taxon>Bacteria</taxon>
        <taxon>Pseudomonadati</taxon>
        <taxon>Pseudomonadota</taxon>
        <taxon>Gammaproteobacteria</taxon>
        <taxon>Lysobacterales</taxon>
        <taxon>Rhodanobacteraceae</taxon>
        <taxon>Dyella</taxon>
    </lineage>
</organism>
<dbReference type="PROSITE" id="PS01156">
    <property type="entry name" value="TONB_DEPENDENT_REC_2"/>
    <property type="match status" value="1"/>
</dbReference>
<evidence type="ECO:0000256" key="3">
    <source>
        <dbReference type="ARBA" id="ARBA00022452"/>
    </source>
</evidence>
<keyword evidence="8" id="KW-0998">Cell outer membrane</keyword>
<dbReference type="InterPro" id="IPR010917">
    <property type="entry name" value="TonB_rcpt_CS"/>
</dbReference>
<name>A0ABW8K5X1_9GAMM</name>
<evidence type="ECO:0000259" key="11">
    <source>
        <dbReference type="Pfam" id="PF25183"/>
    </source>
</evidence>
<dbReference type="SUPFAM" id="SSF56935">
    <property type="entry name" value="Porins"/>
    <property type="match status" value="1"/>
</dbReference>
<feature type="domain" description="TonB-dependent transporter Oar-like beta-barrel" evidence="11">
    <location>
        <begin position="357"/>
        <end position="610"/>
    </location>
</feature>
<comment type="subcellular location">
    <subcellularLocation>
        <location evidence="1">Cell outer membrane</location>
        <topology evidence="1">Multi-pass membrane protein</topology>
    </subcellularLocation>
</comment>
<reference evidence="12 13" key="1">
    <citation type="submission" date="2020-10" db="EMBL/GenBank/DDBJ databases">
        <title>Phylogeny of dyella-like bacteria.</title>
        <authorList>
            <person name="Fu J."/>
        </authorList>
    </citation>
    <scope>NUCLEOTIDE SEQUENCE [LARGE SCALE GENOMIC DNA]</scope>
    <source>
        <strain evidence="12 13">BB4</strain>
    </source>
</reference>
<feature type="chain" id="PRO_5045301964" evidence="9">
    <location>
        <begin position="38"/>
        <end position="1025"/>
    </location>
</feature>
<evidence type="ECO:0000256" key="1">
    <source>
        <dbReference type="ARBA" id="ARBA00004571"/>
    </source>
</evidence>
<dbReference type="InterPro" id="IPR057601">
    <property type="entry name" value="Oar-like_b-barrel"/>
</dbReference>
<evidence type="ECO:0000313" key="12">
    <source>
        <dbReference type="EMBL" id="MFK2918295.1"/>
    </source>
</evidence>
<dbReference type="Gene3D" id="2.170.130.10">
    <property type="entry name" value="TonB-dependent receptor, plug domain"/>
    <property type="match status" value="1"/>
</dbReference>
<dbReference type="InterPro" id="IPR039426">
    <property type="entry name" value="TonB-dep_rcpt-like"/>
</dbReference>
<dbReference type="Pfam" id="PF13620">
    <property type="entry name" value="CarboxypepD_reg"/>
    <property type="match status" value="1"/>
</dbReference>
<dbReference type="Proteomes" id="UP001620408">
    <property type="component" value="Unassembled WGS sequence"/>
</dbReference>
<dbReference type="Gene3D" id="2.40.170.20">
    <property type="entry name" value="TonB-dependent receptor, beta-barrel domain"/>
    <property type="match status" value="1"/>
</dbReference>
<gene>
    <name evidence="12" type="ORF">ISS97_13565</name>
</gene>
<proteinExistence type="predicted"/>
<sequence>MGVQLVSYFAAFTKRPGGRSSLALAVALALASTGALAQSNITGSIFGQVAAQAGNTVEIKNVDTGLTRSTTIDDAGRYRFSSLPTGRYQVTLKNNGSNVSTRDNVELSIAGGTEVSFGGASAVADNAKNLDGVSVVASALPAIDVSSVDTRTVLTSEQLAKLPISRDIGAAALLAPSVVANSSYGVPSFGGAASSENAYFINGYAVTNPLTSIGFTQLPFDAIDQQQVLTGGYGAEFGRSTGGVINIVTKRGSNQTKGGIYSIWEPEALRASPRNNYFPKTGAATNAGTDGTLYQYRNRNQYWKSTIGAYLSGALIKDRLFYYIDAEVNRQEGASTLSFSNSAASASKIGYSDYSYKIPRWTAKVDWNITDNHILEFTGVSDKTEYTSARYAYDYKSMSHGTNQTGGVYTKDGGDLYIAKYTGYITDDLTVSALYGTQKIDHVQTNYGYNPNCPYISVGSNAQAPGVVYNSCQTAVTSTLPLDGANDKTKGWRLDIEYRIGNHDIRFGYDAQNAKSFTGKEYAGGYAWVYGKQTDPNAAIDKGLGVIGSPAAAGGLGTKGYYVYKAYNTQRAGVETDQAAQFIEDRWQVSDRWLLSLGLRNEQFTNYNKNGDAYIKQRHQLAPRLGASWDVFGDSSLKVFANAGRYHLAVPNNAAVRSVSGSLISNQYFTYTGVDPNSGVPVGLKPIAVDPTSSFICANTGGVSSNKECGQAPDPRTVAAKGLRSHFQDEYILGMEQQISPSFNWGAKLTYRKLMSAIDDTCIQALGNKCLTFNPGKGNTFMVPQADGSLKQVYLSQKDLNLPDLKRKYYAVDLFVEHPFADKWYGKVEYTFSRNYGNTEGQLASDLDTGTGGQTDVSRTQDWDLPQLMVGSNGVLPNHRAHQIKAFGYYQLTPEWRTGATLIAASGRPKNCTSFYPTADAGLYNSSTYWFCGLPGQAGYGISPRGSHGTTPWTYQLNLNVAYTPGWMDNKLTLQLDAINVLNRQTATMYNYRYALNRTTVNPLYGRELNYTDPRYFRITARYDF</sequence>
<keyword evidence="2" id="KW-0813">Transport</keyword>
<evidence type="ECO:0000256" key="9">
    <source>
        <dbReference type="SAM" id="SignalP"/>
    </source>
</evidence>
<evidence type="ECO:0000256" key="7">
    <source>
        <dbReference type="ARBA" id="ARBA00023136"/>
    </source>
</evidence>
<evidence type="ECO:0000256" key="6">
    <source>
        <dbReference type="ARBA" id="ARBA00023077"/>
    </source>
</evidence>
<protein>
    <submittedName>
        <fullName evidence="12">TonB-dependent receptor</fullName>
    </submittedName>
</protein>
<dbReference type="Pfam" id="PF25183">
    <property type="entry name" value="OMP_b-brl_4"/>
    <property type="match status" value="1"/>
</dbReference>
<keyword evidence="5 9" id="KW-0732">Signal</keyword>
<keyword evidence="6" id="KW-0798">TonB box</keyword>
<dbReference type="PANTHER" id="PTHR30069:SF46">
    <property type="entry name" value="OAR PROTEIN"/>
    <property type="match status" value="1"/>
</dbReference>
<evidence type="ECO:0000256" key="4">
    <source>
        <dbReference type="ARBA" id="ARBA00022692"/>
    </source>
</evidence>
<keyword evidence="3" id="KW-1134">Transmembrane beta strand</keyword>
<dbReference type="SUPFAM" id="SSF117074">
    <property type="entry name" value="Hypothetical protein PA1324"/>
    <property type="match status" value="1"/>
</dbReference>
<feature type="signal peptide" evidence="9">
    <location>
        <begin position="1"/>
        <end position="37"/>
    </location>
</feature>
<dbReference type="Pfam" id="PF07715">
    <property type="entry name" value="Plug"/>
    <property type="match status" value="1"/>
</dbReference>
<dbReference type="EMBL" id="JADIKD010000011">
    <property type="protein sequence ID" value="MFK2918295.1"/>
    <property type="molecule type" value="Genomic_DNA"/>
</dbReference>
<evidence type="ECO:0000256" key="8">
    <source>
        <dbReference type="ARBA" id="ARBA00023237"/>
    </source>
</evidence>
<keyword evidence="13" id="KW-1185">Reference proteome</keyword>
<dbReference type="InterPro" id="IPR036942">
    <property type="entry name" value="Beta-barrel_TonB_sf"/>
</dbReference>
<accession>A0ABW8K5X1</accession>
<dbReference type="InterPro" id="IPR012910">
    <property type="entry name" value="Plug_dom"/>
</dbReference>
<feature type="domain" description="TonB-dependent receptor plug" evidence="10">
    <location>
        <begin position="150"/>
        <end position="244"/>
    </location>
</feature>
<evidence type="ECO:0000256" key="5">
    <source>
        <dbReference type="ARBA" id="ARBA00022729"/>
    </source>
</evidence>
<dbReference type="PANTHER" id="PTHR30069">
    <property type="entry name" value="TONB-DEPENDENT OUTER MEMBRANE RECEPTOR"/>
    <property type="match status" value="1"/>
</dbReference>
<dbReference type="Gene3D" id="2.60.40.1120">
    <property type="entry name" value="Carboxypeptidase-like, regulatory domain"/>
    <property type="match status" value="1"/>
</dbReference>
<dbReference type="InterPro" id="IPR037066">
    <property type="entry name" value="Plug_dom_sf"/>
</dbReference>
<keyword evidence="4" id="KW-0812">Transmembrane</keyword>
<evidence type="ECO:0000313" key="13">
    <source>
        <dbReference type="Proteomes" id="UP001620408"/>
    </source>
</evidence>
<keyword evidence="12" id="KW-0675">Receptor</keyword>
<evidence type="ECO:0000256" key="2">
    <source>
        <dbReference type="ARBA" id="ARBA00022448"/>
    </source>
</evidence>
<comment type="caution">
    <text evidence="12">The sequence shown here is derived from an EMBL/GenBank/DDBJ whole genome shotgun (WGS) entry which is preliminary data.</text>
</comment>
<evidence type="ECO:0000259" key="10">
    <source>
        <dbReference type="Pfam" id="PF07715"/>
    </source>
</evidence>